<proteinExistence type="predicted"/>
<evidence type="ECO:0000313" key="1">
    <source>
        <dbReference type="EMBL" id="CAK5028052.1"/>
    </source>
</evidence>
<gene>
    <name evidence="1" type="ORF">MENTE1834_LOCUS6575</name>
</gene>
<name>A0ACB0Y2Q1_MELEN</name>
<dbReference type="EMBL" id="CAVMJV010000004">
    <property type="protein sequence ID" value="CAK5028052.1"/>
    <property type="molecule type" value="Genomic_DNA"/>
</dbReference>
<dbReference type="Proteomes" id="UP001497535">
    <property type="component" value="Unassembled WGS sequence"/>
</dbReference>
<protein>
    <submittedName>
        <fullName evidence="1">Uncharacterized protein</fullName>
    </submittedName>
</protein>
<keyword evidence="2" id="KW-1185">Reference proteome</keyword>
<sequence>MLPKQVADKLKLGEFVEPEQFSAATIFFSDVVSSTTLASKCSPLQVIKIFEINKL</sequence>
<organism evidence="1 2">
    <name type="scientific">Meloidogyne enterolobii</name>
    <name type="common">Root-knot nematode worm</name>
    <name type="synonym">Meloidogyne mayaguensis</name>
    <dbReference type="NCBI Taxonomy" id="390850"/>
    <lineage>
        <taxon>Eukaryota</taxon>
        <taxon>Metazoa</taxon>
        <taxon>Ecdysozoa</taxon>
        <taxon>Nematoda</taxon>
        <taxon>Chromadorea</taxon>
        <taxon>Rhabditida</taxon>
        <taxon>Tylenchina</taxon>
        <taxon>Tylenchomorpha</taxon>
        <taxon>Tylenchoidea</taxon>
        <taxon>Meloidogynidae</taxon>
        <taxon>Meloidogyninae</taxon>
        <taxon>Meloidogyne</taxon>
    </lineage>
</organism>
<evidence type="ECO:0000313" key="2">
    <source>
        <dbReference type="Proteomes" id="UP001497535"/>
    </source>
</evidence>
<comment type="caution">
    <text evidence="1">The sequence shown here is derived from an EMBL/GenBank/DDBJ whole genome shotgun (WGS) entry which is preliminary data.</text>
</comment>
<reference evidence="1" key="1">
    <citation type="submission" date="2023-11" db="EMBL/GenBank/DDBJ databases">
        <authorList>
            <person name="Poullet M."/>
        </authorList>
    </citation>
    <scope>NUCLEOTIDE SEQUENCE</scope>
    <source>
        <strain evidence="1">E1834</strain>
    </source>
</reference>
<accession>A0ACB0Y2Q1</accession>